<evidence type="ECO:0000256" key="5">
    <source>
        <dbReference type="SAM" id="Phobius"/>
    </source>
</evidence>
<dbReference type="PANTHER" id="PTHR13377">
    <property type="entry name" value="PLACENTAL PROTEIN 6"/>
    <property type="match status" value="1"/>
</dbReference>
<keyword evidence="7" id="KW-1185">Reference proteome</keyword>
<evidence type="ECO:0008006" key="8">
    <source>
        <dbReference type="Google" id="ProtNLM"/>
    </source>
</evidence>
<proteinExistence type="predicted"/>
<dbReference type="EMBL" id="JABCRI010000007">
    <property type="protein sequence ID" value="KAF8402870.1"/>
    <property type="molecule type" value="Genomic_DNA"/>
</dbReference>
<protein>
    <recommendedName>
        <fullName evidence="8">Rhomboid protein</fullName>
    </recommendedName>
</protein>
<dbReference type="GO" id="GO:0016020">
    <property type="term" value="C:membrane"/>
    <property type="evidence" value="ECO:0007669"/>
    <property type="project" value="UniProtKB-SubCell"/>
</dbReference>
<dbReference type="AlphaFoldDB" id="A0A834ZBH4"/>
<dbReference type="Proteomes" id="UP000655225">
    <property type="component" value="Unassembled WGS sequence"/>
</dbReference>
<feature type="transmembrane region" description="Helical" evidence="5">
    <location>
        <begin position="67"/>
        <end position="86"/>
    </location>
</feature>
<dbReference type="PANTHER" id="PTHR13377:SF3">
    <property type="entry name" value="TRANSMEMBRANE PROTEIN 115"/>
    <property type="match status" value="1"/>
</dbReference>
<dbReference type="OMA" id="VIFGTYG"/>
<reference evidence="6 7" key="1">
    <citation type="submission" date="2020-04" db="EMBL/GenBank/DDBJ databases">
        <title>Plant Genome Project.</title>
        <authorList>
            <person name="Zhang R.-G."/>
        </authorList>
    </citation>
    <scope>NUCLEOTIDE SEQUENCE [LARGE SCALE GENOMIC DNA]</scope>
    <source>
        <strain evidence="6">YNK0</strain>
        <tissue evidence="6">Leaf</tissue>
    </source>
</reference>
<keyword evidence="4 5" id="KW-0472">Membrane</keyword>
<dbReference type="SMART" id="SM01160">
    <property type="entry name" value="DUF1751"/>
    <property type="match status" value="1"/>
</dbReference>
<dbReference type="OrthoDB" id="73612at2759"/>
<evidence type="ECO:0000256" key="1">
    <source>
        <dbReference type="ARBA" id="ARBA00004141"/>
    </source>
</evidence>
<evidence type="ECO:0000256" key="4">
    <source>
        <dbReference type="ARBA" id="ARBA00023136"/>
    </source>
</evidence>
<evidence type="ECO:0000313" key="7">
    <source>
        <dbReference type="Proteomes" id="UP000655225"/>
    </source>
</evidence>
<keyword evidence="2 5" id="KW-0812">Transmembrane</keyword>
<evidence type="ECO:0000256" key="3">
    <source>
        <dbReference type="ARBA" id="ARBA00022989"/>
    </source>
</evidence>
<dbReference type="GO" id="GO:0005794">
    <property type="term" value="C:Golgi apparatus"/>
    <property type="evidence" value="ECO:0007669"/>
    <property type="project" value="TreeGrafter"/>
</dbReference>
<gene>
    <name evidence="6" type="ORF">HHK36_010962</name>
</gene>
<dbReference type="FunFam" id="1.20.1540.10:FF:000004">
    <property type="entry name" value="Transmembrane protein 115"/>
    <property type="match status" value="1"/>
</dbReference>
<dbReference type="GO" id="GO:0006890">
    <property type="term" value="P:retrograde vesicle-mediated transport, Golgi to endoplasmic reticulum"/>
    <property type="evidence" value="ECO:0007669"/>
    <property type="project" value="InterPro"/>
</dbReference>
<comment type="caution">
    <text evidence="6">The sequence shown here is derived from an EMBL/GenBank/DDBJ whole genome shotgun (WGS) entry which is preliminary data.</text>
</comment>
<name>A0A834ZBH4_TETSI</name>
<feature type="transmembrane region" description="Helical" evidence="5">
    <location>
        <begin position="157"/>
        <end position="175"/>
    </location>
</feature>
<evidence type="ECO:0000256" key="2">
    <source>
        <dbReference type="ARBA" id="ARBA00022692"/>
    </source>
</evidence>
<dbReference type="Pfam" id="PF08551">
    <property type="entry name" value="DUF1751"/>
    <property type="match status" value="1"/>
</dbReference>
<comment type="subcellular location">
    <subcellularLocation>
        <location evidence="1">Membrane</location>
        <topology evidence="1">Multi-pass membrane protein</topology>
    </subcellularLocation>
</comment>
<dbReference type="InterPro" id="IPR013861">
    <property type="entry name" value="TMEM115/Pdh1/Rbl19"/>
</dbReference>
<feature type="transmembrane region" description="Helical" evidence="5">
    <location>
        <begin position="24"/>
        <end position="47"/>
    </location>
</feature>
<feature type="transmembrane region" description="Helical" evidence="5">
    <location>
        <begin position="98"/>
        <end position="120"/>
    </location>
</feature>
<evidence type="ECO:0000313" key="6">
    <source>
        <dbReference type="EMBL" id="KAF8402870.1"/>
    </source>
</evidence>
<accession>A0A834ZBH4</accession>
<sequence>MSLSDLFDISDLGLTEFFRFPKGLTGVLCIGHIILVLFPWTAGYVVLVPAKTIPFVWNIITAGYIEQSLAELIGSILGLLVGAKLLEPMWTYKEFLKFVIFVNAFTLSGVYITAVASYFITGKERFLFMQLSGFHGVLAGFLVGVKQIMPDVAPFGLRSAWLPSLLVLLSIIASFTSLEAIGFLPFAIFGTYGGWLYLRYLQWNPETNLSGNPQDEFAFSTFFPHFFRPVIDAIASTLHSFLCGRTRPQRENSHLSDSHSVLAYNTAEAS</sequence>
<keyword evidence="3 5" id="KW-1133">Transmembrane helix</keyword>
<feature type="transmembrane region" description="Helical" evidence="5">
    <location>
        <begin position="126"/>
        <end position="145"/>
    </location>
</feature>
<organism evidence="6 7">
    <name type="scientific">Tetracentron sinense</name>
    <name type="common">Spur-leaf</name>
    <dbReference type="NCBI Taxonomy" id="13715"/>
    <lineage>
        <taxon>Eukaryota</taxon>
        <taxon>Viridiplantae</taxon>
        <taxon>Streptophyta</taxon>
        <taxon>Embryophyta</taxon>
        <taxon>Tracheophyta</taxon>
        <taxon>Spermatophyta</taxon>
        <taxon>Magnoliopsida</taxon>
        <taxon>Trochodendrales</taxon>
        <taxon>Trochodendraceae</taxon>
        <taxon>Tetracentron</taxon>
    </lineage>
</organism>